<dbReference type="EMBL" id="QSSQ01000014">
    <property type="protein sequence ID" value="RGM03404.1"/>
    <property type="molecule type" value="Genomic_DNA"/>
</dbReference>
<comment type="caution">
    <text evidence="3">The sequence shown here is derived from an EMBL/GenBank/DDBJ whole genome shotgun (WGS) entry which is preliminary data.</text>
</comment>
<evidence type="ECO:0000256" key="1">
    <source>
        <dbReference type="ARBA" id="ARBA00023125"/>
    </source>
</evidence>
<dbReference type="Pfam" id="PF01381">
    <property type="entry name" value="HTH_3"/>
    <property type="match status" value="1"/>
</dbReference>
<organism evidence="3 8">
    <name type="scientific">Hungatella hathewayi</name>
    <dbReference type="NCBI Taxonomy" id="154046"/>
    <lineage>
        <taxon>Bacteria</taxon>
        <taxon>Bacillati</taxon>
        <taxon>Bacillota</taxon>
        <taxon>Clostridia</taxon>
        <taxon>Lachnospirales</taxon>
        <taxon>Lachnospiraceae</taxon>
        <taxon>Hungatella</taxon>
    </lineage>
</organism>
<dbReference type="EMBL" id="QSON01000011">
    <property type="protein sequence ID" value="RGJ00343.1"/>
    <property type="molecule type" value="Genomic_DNA"/>
</dbReference>
<evidence type="ECO:0000313" key="8">
    <source>
        <dbReference type="Proteomes" id="UP000434223"/>
    </source>
</evidence>
<dbReference type="SUPFAM" id="SSF47413">
    <property type="entry name" value="lambda repressor-like DNA-binding domains"/>
    <property type="match status" value="1"/>
</dbReference>
<dbReference type="SMART" id="SM00530">
    <property type="entry name" value="HTH_XRE"/>
    <property type="match status" value="1"/>
</dbReference>
<reference evidence="3 8" key="2">
    <citation type="submission" date="2019-09" db="EMBL/GenBank/DDBJ databases">
        <title>Draft genome sequencing of Hungatella hathewayi 123Y-2.</title>
        <authorList>
            <person name="Lv Q."/>
            <person name="Li S."/>
        </authorList>
    </citation>
    <scope>NUCLEOTIDE SEQUENCE [LARGE SCALE GENOMIC DNA]</scope>
    <source>
        <strain evidence="3 8">123Y-2</strain>
    </source>
</reference>
<evidence type="ECO:0000313" key="3">
    <source>
        <dbReference type="EMBL" id="MUB66388.1"/>
    </source>
</evidence>
<evidence type="ECO:0000259" key="2">
    <source>
        <dbReference type="PROSITE" id="PS50943"/>
    </source>
</evidence>
<proteinExistence type="predicted"/>
<dbReference type="PROSITE" id="PS50943">
    <property type="entry name" value="HTH_CROC1"/>
    <property type="match status" value="1"/>
</dbReference>
<keyword evidence="1" id="KW-0238">DNA-binding</keyword>
<dbReference type="Proteomes" id="UP000263014">
    <property type="component" value="Unassembled WGS sequence"/>
</dbReference>
<sequence>MDDLLKEMGKRIHDRRKQLHMTQERLAELAGITPQTVSTAELGQKAMRPDTIIKISTALEVSTDYLLLGKVTGDDQLLLSPKVSELTPIQYRHLETIIESFVAAVKEKETQEN</sequence>
<dbReference type="InterPro" id="IPR001387">
    <property type="entry name" value="Cro/C1-type_HTH"/>
</dbReference>
<name>A0A174SRU7_9FIRM</name>
<dbReference type="EMBL" id="WNME01000025">
    <property type="protein sequence ID" value="MUB66388.1"/>
    <property type="molecule type" value="Genomic_DNA"/>
</dbReference>
<dbReference type="OrthoDB" id="1954354at2"/>
<reference evidence="6 7" key="1">
    <citation type="submission" date="2018-08" db="EMBL/GenBank/DDBJ databases">
        <title>A genome reference for cultivated species of the human gut microbiota.</title>
        <authorList>
            <person name="Zou Y."/>
            <person name="Xue W."/>
            <person name="Luo G."/>
        </authorList>
    </citation>
    <scope>NUCLEOTIDE SEQUENCE [LARGE SCALE GENOMIC DNA]</scope>
    <source>
        <strain evidence="5 6">TF05-11AC</strain>
        <strain evidence="4 7">TM09-12</strain>
    </source>
</reference>
<evidence type="ECO:0000313" key="5">
    <source>
        <dbReference type="EMBL" id="RGM03404.1"/>
    </source>
</evidence>
<feature type="domain" description="HTH cro/C1-type" evidence="2">
    <location>
        <begin position="12"/>
        <end position="66"/>
    </location>
</feature>
<dbReference type="CDD" id="cd00093">
    <property type="entry name" value="HTH_XRE"/>
    <property type="match status" value="1"/>
</dbReference>
<dbReference type="InterPro" id="IPR010982">
    <property type="entry name" value="Lambda_DNA-bd_dom_sf"/>
</dbReference>
<dbReference type="RefSeq" id="WP_055650229.1">
    <property type="nucleotide sequence ID" value="NZ_CABJBJ010000033.1"/>
</dbReference>
<dbReference type="PANTHER" id="PTHR46558:SF11">
    <property type="entry name" value="HTH-TYPE TRANSCRIPTIONAL REGULATOR XRE"/>
    <property type="match status" value="1"/>
</dbReference>
<dbReference type="Proteomes" id="UP000434223">
    <property type="component" value="Unassembled WGS sequence"/>
</dbReference>
<dbReference type="AlphaFoldDB" id="A0A174SRU7"/>
<dbReference type="Proteomes" id="UP000261257">
    <property type="component" value="Unassembled WGS sequence"/>
</dbReference>
<gene>
    <name evidence="5" type="ORF">DXC39_15385</name>
    <name evidence="4" type="ORF">DXD79_21215</name>
    <name evidence="3" type="ORF">GNE07_25545</name>
</gene>
<dbReference type="PANTHER" id="PTHR46558">
    <property type="entry name" value="TRACRIPTIONAL REGULATORY PROTEIN-RELATED-RELATED"/>
    <property type="match status" value="1"/>
</dbReference>
<evidence type="ECO:0000313" key="7">
    <source>
        <dbReference type="Proteomes" id="UP000263014"/>
    </source>
</evidence>
<accession>A0A174SRU7</accession>
<dbReference type="Gene3D" id="1.10.260.40">
    <property type="entry name" value="lambda repressor-like DNA-binding domains"/>
    <property type="match status" value="1"/>
</dbReference>
<evidence type="ECO:0000313" key="4">
    <source>
        <dbReference type="EMBL" id="RGJ00343.1"/>
    </source>
</evidence>
<protein>
    <submittedName>
        <fullName evidence="3">Helix-turn-helix domain-containing protein</fullName>
    </submittedName>
    <submittedName>
        <fullName evidence="4">XRE family transcriptional regulator</fullName>
    </submittedName>
</protein>
<evidence type="ECO:0000313" key="6">
    <source>
        <dbReference type="Proteomes" id="UP000261257"/>
    </source>
</evidence>
<dbReference type="GO" id="GO:0003677">
    <property type="term" value="F:DNA binding"/>
    <property type="evidence" value="ECO:0007669"/>
    <property type="project" value="UniProtKB-KW"/>
</dbReference>